<evidence type="ECO:0000256" key="2">
    <source>
        <dbReference type="ARBA" id="ARBA00012135"/>
    </source>
</evidence>
<dbReference type="PANTHER" id="PTHR20858">
    <property type="entry name" value="PHOSPHOMETHYLPYRIMIDINE KINASE"/>
    <property type="match status" value="1"/>
</dbReference>
<dbReference type="SUPFAM" id="SSF53613">
    <property type="entry name" value="Ribokinase-like"/>
    <property type="match status" value="1"/>
</dbReference>
<evidence type="ECO:0000256" key="3">
    <source>
        <dbReference type="ARBA" id="ARBA00022679"/>
    </source>
</evidence>
<dbReference type="RefSeq" id="WP_127111386.1">
    <property type="nucleotide sequence ID" value="NZ_RZGR01000023.1"/>
</dbReference>
<dbReference type="FunFam" id="3.40.1190.20:FF:000003">
    <property type="entry name" value="Phosphomethylpyrimidine kinase ThiD"/>
    <property type="match status" value="1"/>
</dbReference>
<evidence type="ECO:0000313" key="9">
    <source>
        <dbReference type="Proteomes" id="UP000288012"/>
    </source>
</evidence>
<dbReference type="GO" id="GO:0005829">
    <property type="term" value="C:cytosol"/>
    <property type="evidence" value="ECO:0007669"/>
    <property type="project" value="TreeGrafter"/>
</dbReference>
<dbReference type="InterPro" id="IPR013749">
    <property type="entry name" value="PM/HMP-P_kinase-1"/>
</dbReference>
<organism evidence="8 9">
    <name type="scientific">Legionella septentrionalis</name>
    <dbReference type="NCBI Taxonomy" id="2498109"/>
    <lineage>
        <taxon>Bacteria</taxon>
        <taxon>Pseudomonadati</taxon>
        <taxon>Pseudomonadota</taxon>
        <taxon>Gammaproteobacteria</taxon>
        <taxon>Legionellales</taxon>
        <taxon>Legionellaceae</taxon>
        <taxon>Legionella</taxon>
    </lineage>
</organism>
<dbReference type="GO" id="GO:0009228">
    <property type="term" value="P:thiamine biosynthetic process"/>
    <property type="evidence" value="ECO:0007669"/>
    <property type="project" value="InterPro"/>
</dbReference>
<dbReference type="AlphaFoldDB" id="A0A3S1CKZ4"/>
<dbReference type="Pfam" id="PF08543">
    <property type="entry name" value="Phos_pyr_kin"/>
    <property type="match status" value="1"/>
</dbReference>
<comment type="caution">
    <text evidence="8">The sequence shown here is derived from an EMBL/GenBank/DDBJ whole genome shotgun (WGS) entry which is preliminary data.</text>
</comment>
<name>A0A3S1CKZ4_9GAMM</name>
<keyword evidence="4" id="KW-0547">Nucleotide-binding</keyword>
<dbReference type="EMBL" id="RZGR01000023">
    <property type="protein sequence ID" value="RUQ85006.1"/>
    <property type="molecule type" value="Genomic_DNA"/>
</dbReference>
<evidence type="ECO:0000259" key="7">
    <source>
        <dbReference type="Pfam" id="PF08543"/>
    </source>
</evidence>
<dbReference type="GO" id="GO:0009229">
    <property type="term" value="P:thiamine diphosphate biosynthetic process"/>
    <property type="evidence" value="ECO:0007669"/>
    <property type="project" value="UniProtKB-UniPathway"/>
</dbReference>
<keyword evidence="9" id="KW-1185">Reference proteome</keyword>
<evidence type="ECO:0000256" key="1">
    <source>
        <dbReference type="ARBA" id="ARBA00004948"/>
    </source>
</evidence>
<dbReference type="InterPro" id="IPR029056">
    <property type="entry name" value="Ribokinase-like"/>
</dbReference>
<comment type="pathway">
    <text evidence="1">Cofactor biosynthesis; thiamine diphosphate biosynthesis.</text>
</comment>
<dbReference type="EC" id="2.7.1.49" evidence="2"/>
<dbReference type="InterPro" id="IPR004399">
    <property type="entry name" value="HMP/HMP-P_kinase_dom"/>
</dbReference>
<dbReference type="UniPathway" id="UPA00060">
    <property type="reaction ID" value="UER00138"/>
</dbReference>
<keyword evidence="3 8" id="KW-0808">Transferase</keyword>
<evidence type="ECO:0000256" key="5">
    <source>
        <dbReference type="ARBA" id="ARBA00022777"/>
    </source>
</evidence>
<dbReference type="CDD" id="cd01169">
    <property type="entry name" value="HMPP_kinase"/>
    <property type="match status" value="1"/>
</dbReference>
<evidence type="ECO:0000256" key="6">
    <source>
        <dbReference type="ARBA" id="ARBA00022840"/>
    </source>
</evidence>
<keyword evidence="6" id="KW-0067">ATP-binding</keyword>
<evidence type="ECO:0000256" key="4">
    <source>
        <dbReference type="ARBA" id="ARBA00022741"/>
    </source>
</evidence>
<gene>
    <name evidence="8" type="primary">thiD</name>
    <name evidence="8" type="ORF">EKM59_08070</name>
</gene>
<keyword evidence="5 8" id="KW-0418">Kinase</keyword>
<dbReference type="Proteomes" id="UP000288012">
    <property type="component" value="Unassembled WGS sequence"/>
</dbReference>
<protein>
    <recommendedName>
        <fullName evidence="2">hydroxymethylpyrimidine kinase</fullName>
        <ecNumber evidence="2">2.7.1.49</ecNumber>
    </recommendedName>
</protein>
<evidence type="ECO:0000313" key="8">
    <source>
        <dbReference type="EMBL" id="RUQ85006.1"/>
    </source>
</evidence>
<dbReference type="GO" id="GO:0008972">
    <property type="term" value="F:phosphomethylpyrimidine kinase activity"/>
    <property type="evidence" value="ECO:0007669"/>
    <property type="project" value="InterPro"/>
</dbReference>
<accession>A0A3S1CKZ4</accession>
<reference evidence="8 9" key="1">
    <citation type="submission" date="2018-12" db="EMBL/GenBank/DDBJ databases">
        <title>Legionella sp,whole genome shotgun sequence.</title>
        <authorList>
            <person name="Wu H."/>
        </authorList>
    </citation>
    <scope>NUCLEOTIDE SEQUENCE [LARGE SCALE GENOMIC DNA]</scope>
    <source>
        <strain evidence="9">km714</strain>
    </source>
</reference>
<dbReference type="NCBIfam" id="TIGR00097">
    <property type="entry name" value="HMP-P_kinase"/>
    <property type="match status" value="1"/>
</dbReference>
<dbReference type="Gene3D" id="3.40.1190.20">
    <property type="match status" value="1"/>
</dbReference>
<dbReference type="GO" id="GO:0008902">
    <property type="term" value="F:hydroxymethylpyrimidine kinase activity"/>
    <property type="evidence" value="ECO:0007669"/>
    <property type="project" value="UniProtKB-EC"/>
</dbReference>
<dbReference type="GO" id="GO:0005524">
    <property type="term" value="F:ATP binding"/>
    <property type="evidence" value="ECO:0007669"/>
    <property type="project" value="UniProtKB-KW"/>
</dbReference>
<feature type="domain" description="Pyridoxamine kinase/Phosphomethylpyrimidine kinase" evidence="7">
    <location>
        <begin position="14"/>
        <end position="262"/>
    </location>
</feature>
<dbReference type="PANTHER" id="PTHR20858:SF17">
    <property type="entry name" value="HYDROXYMETHYLPYRIMIDINE_PHOSPHOMETHYLPYRIMIDINE KINASE THI20-RELATED"/>
    <property type="match status" value="1"/>
</dbReference>
<sequence length="273" mass="29205">MRHPPCVLTVAGTDPSGGAGIQADIKAISATGSYAASVITALVAQNTQGVQAIQEVPTAFIAQQLDAVFQDLHIKAVKIGMLHDHEVMHVVAQSLQTHHPEYVILDPVMVAKNGCALLKEEAVSYLKEQLIPAATLITPNISEAEKILDMCIESSADMMHAARSIAEEYQVNVLLKGGHLNAPEASDVLWVTADNTSHWFHAPRIHTKNTHGTGCSLSAAIASFLAQGKGLLTAVQLAKKYLFHAIVAGSNQQIGKGHGPVDHFYFLDETLIL</sequence>
<proteinExistence type="predicted"/>